<dbReference type="InterPro" id="IPR029066">
    <property type="entry name" value="PLP-binding_barrel"/>
</dbReference>
<dbReference type="EC" id="5.1.1.1" evidence="13"/>
<sequence>MVTSYHRPTQLIIDSDAIRQNMHQVKAHCQAAEDIFAVVKANGYGHGAVPIAKIALEEGAKGCCVATIDEAIELREAGITAPILILGVVDVQYLPIISTYEFAIPLATTQWLTEAIEWYTHTPWENNIALHMAVDTGMGRIGFTTIESICDTVSRVTASEGFFIEGIFTHFSTADEADQTYTKQQNQRFEEVLASLPSRPRYIHSANSASELWQESEGNLIRYGIALYGLNPSGNTLALPYPLMPALELVSKVVQVKKVPKGSKIGYGATYEALEDEWIATIPIGYADGYIRKMQGFHVLIEGQYCEIVGRVCMDQIMVRLPHEVPLDAPVVLVGEMNKKTITLQDVATHIGTIHYEVACLFSERLPRIYK</sequence>
<evidence type="ECO:0000256" key="9">
    <source>
        <dbReference type="ARBA" id="ARBA00023235"/>
    </source>
</evidence>
<dbReference type="GO" id="GO:0005886">
    <property type="term" value="C:plasma membrane"/>
    <property type="evidence" value="ECO:0007669"/>
    <property type="project" value="UniProtKB-SubCell"/>
</dbReference>
<organism evidence="17 18">
    <name type="scientific">Enterococcus sulfureus ATCC 49903</name>
    <dbReference type="NCBI Taxonomy" id="1140003"/>
    <lineage>
        <taxon>Bacteria</taxon>
        <taxon>Bacillati</taxon>
        <taxon>Bacillota</taxon>
        <taxon>Bacilli</taxon>
        <taxon>Lactobacillales</taxon>
        <taxon>Enterococcaceae</taxon>
        <taxon>Enterococcus</taxon>
    </lineage>
</organism>
<dbReference type="AlphaFoldDB" id="S0PG06"/>
<evidence type="ECO:0000256" key="15">
    <source>
        <dbReference type="PIRSR" id="PIRSR600821-52"/>
    </source>
</evidence>
<feature type="binding site" evidence="13 15">
    <location>
        <position position="140"/>
    </location>
    <ligand>
        <name>substrate</name>
    </ligand>
</feature>
<evidence type="ECO:0000256" key="12">
    <source>
        <dbReference type="ARBA" id="ARBA00061081"/>
    </source>
</evidence>
<dbReference type="OrthoDB" id="9813814at2"/>
<dbReference type="SMART" id="SM01005">
    <property type="entry name" value="Ala_racemase_C"/>
    <property type="match status" value="1"/>
</dbReference>
<dbReference type="InterPro" id="IPR011079">
    <property type="entry name" value="Ala_racemase_C"/>
</dbReference>
<comment type="similarity">
    <text evidence="13">Belongs to the alanine racemase family.</text>
</comment>
<dbReference type="SUPFAM" id="SSF51419">
    <property type="entry name" value="PLP-binding barrel"/>
    <property type="match status" value="1"/>
</dbReference>
<keyword evidence="4" id="KW-1003">Cell membrane</keyword>
<evidence type="ECO:0000256" key="3">
    <source>
        <dbReference type="ARBA" id="ARBA00004651"/>
    </source>
</evidence>
<keyword evidence="5" id="KW-0812">Transmembrane</keyword>
<evidence type="ECO:0000256" key="2">
    <source>
        <dbReference type="ARBA" id="ARBA00001933"/>
    </source>
</evidence>
<keyword evidence="7" id="KW-1133">Transmembrane helix</keyword>
<evidence type="ECO:0000256" key="14">
    <source>
        <dbReference type="PIRSR" id="PIRSR600821-50"/>
    </source>
</evidence>
<comment type="function">
    <text evidence="13">Catalyzes the interconversion of L-alanine and D-alanine. May also act on other amino acids.</text>
</comment>
<dbReference type="Gene3D" id="3.20.20.10">
    <property type="entry name" value="Alanine racemase"/>
    <property type="match status" value="1"/>
</dbReference>
<comment type="caution">
    <text evidence="17">The sequence shown here is derived from an EMBL/GenBank/DDBJ whole genome shotgun (WGS) entry which is preliminary data.</text>
</comment>
<dbReference type="PATRIC" id="fig|1140003.3.peg.650"/>
<dbReference type="RefSeq" id="WP_016185146.1">
    <property type="nucleotide sequence ID" value="NZ_ASWO01000001.1"/>
</dbReference>
<evidence type="ECO:0000256" key="13">
    <source>
        <dbReference type="HAMAP-Rule" id="MF_01201"/>
    </source>
</evidence>
<dbReference type="FunFam" id="2.40.37.10:FF:000006">
    <property type="entry name" value="Alanine racemase"/>
    <property type="match status" value="1"/>
</dbReference>
<dbReference type="PANTHER" id="PTHR30511:SF0">
    <property type="entry name" value="ALANINE RACEMASE, CATABOLIC-RELATED"/>
    <property type="match status" value="1"/>
</dbReference>
<dbReference type="InterPro" id="IPR001608">
    <property type="entry name" value="Ala_racemase_N"/>
</dbReference>
<evidence type="ECO:0000256" key="8">
    <source>
        <dbReference type="ARBA" id="ARBA00023136"/>
    </source>
</evidence>
<dbReference type="GO" id="GO:0009252">
    <property type="term" value="P:peptidoglycan biosynthetic process"/>
    <property type="evidence" value="ECO:0007669"/>
    <property type="project" value="TreeGrafter"/>
</dbReference>
<evidence type="ECO:0000256" key="5">
    <source>
        <dbReference type="ARBA" id="ARBA00022692"/>
    </source>
</evidence>
<dbReference type="PANTHER" id="PTHR30511">
    <property type="entry name" value="ALANINE RACEMASE"/>
    <property type="match status" value="1"/>
</dbReference>
<keyword evidence="18" id="KW-1185">Reference proteome</keyword>
<evidence type="ECO:0000256" key="7">
    <source>
        <dbReference type="ARBA" id="ARBA00022989"/>
    </source>
</evidence>
<feature type="modified residue" description="N6-(pyridoxal phosphate)lysine" evidence="13 14">
    <location>
        <position position="40"/>
    </location>
</feature>
<dbReference type="eggNOG" id="COG0787">
    <property type="taxonomic scope" value="Bacteria"/>
</dbReference>
<dbReference type="Gene3D" id="2.40.37.10">
    <property type="entry name" value="Lyase, Ornithine Decarboxylase, Chain A, domain 1"/>
    <property type="match status" value="1"/>
</dbReference>
<dbReference type="GO" id="GO:0005829">
    <property type="term" value="C:cytosol"/>
    <property type="evidence" value="ECO:0007669"/>
    <property type="project" value="TreeGrafter"/>
</dbReference>
<evidence type="ECO:0000256" key="4">
    <source>
        <dbReference type="ARBA" id="ARBA00022475"/>
    </source>
</evidence>
<gene>
    <name evidence="17" type="ORF">I573_00649</name>
</gene>
<dbReference type="STRING" id="1140003.OMY_00656"/>
<feature type="active site" description="Proton acceptor; specific for D-alanine" evidence="13">
    <location>
        <position position="40"/>
    </location>
</feature>
<dbReference type="GO" id="GO:0030170">
    <property type="term" value="F:pyridoxal phosphate binding"/>
    <property type="evidence" value="ECO:0007669"/>
    <property type="project" value="UniProtKB-UniRule"/>
</dbReference>
<feature type="active site" description="Proton acceptor; specific for L-alanine" evidence="13">
    <location>
        <position position="267"/>
    </location>
</feature>
<dbReference type="InterPro" id="IPR020622">
    <property type="entry name" value="Ala_racemase_pyridoxalP-BS"/>
</dbReference>
<proteinExistence type="inferred from homology"/>
<feature type="domain" description="Alanine racemase C-terminal" evidence="16">
    <location>
        <begin position="246"/>
        <end position="371"/>
    </location>
</feature>
<accession>S0PG06</accession>
<dbReference type="Pfam" id="PF00842">
    <property type="entry name" value="Ala_racemase_C"/>
    <property type="match status" value="1"/>
</dbReference>
<keyword evidence="6 13" id="KW-0663">Pyridoxal phosphate</keyword>
<protein>
    <recommendedName>
        <fullName evidence="13">Alanine racemase</fullName>
        <ecNumber evidence="13">5.1.1.1</ecNumber>
    </recommendedName>
</protein>
<comment type="subcellular location">
    <subcellularLocation>
        <location evidence="3">Cell membrane</location>
        <topology evidence="3">Multi-pass membrane protein</topology>
    </subcellularLocation>
</comment>
<evidence type="ECO:0000313" key="17">
    <source>
        <dbReference type="EMBL" id="EOT87593.1"/>
    </source>
</evidence>
<evidence type="ECO:0000259" key="16">
    <source>
        <dbReference type="SMART" id="SM01005"/>
    </source>
</evidence>
<comment type="similarity">
    <text evidence="12">In the C-terminal section; belongs to the alanine racemase family.</text>
</comment>
<dbReference type="Pfam" id="PF01168">
    <property type="entry name" value="Ala_racemase_N"/>
    <property type="match status" value="1"/>
</dbReference>
<evidence type="ECO:0000256" key="10">
    <source>
        <dbReference type="ARBA" id="ARBA00023251"/>
    </source>
</evidence>
<dbReference type="CDD" id="cd00430">
    <property type="entry name" value="PLPDE_III_AR"/>
    <property type="match status" value="1"/>
</dbReference>
<comment type="similarity">
    <text evidence="11">In the N-terminal section; belongs to the acyltransferase 3 family.</text>
</comment>
<dbReference type="EMBL" id="ASWO01000001">
    <property type="protein sequence ID" value="EOT87593.1"/>
    <property type="molecule type" value="Genomic_DNA"/>
</dbReference>
<comment type="pathway">
    <text evidence="13">Amino-acid biosynthesis; D-alanine biosynthesis; D-alanine from L-alanine: step 1/1.</text>
</comment>
<keyword evidence="10" id="KW-0046">Antibiotic resistance</keyword>
<dbReference type="GO" id="GO:0046677">
    <property type="term" value="P:response to antibiotic"/>
    <property type="evidence" value="ECO:0007669"/>
    <property type="project" value="UniProtKB-KW"/>
</dbReference>
<dbReference type="NCBIfam" id="TIGR00492">
    <property type="entry name" value="alr"/>
    <property type="match status" value="1"/>
</dbReference>
<dbReference type="HAMAP" id="MF_01201">
    <property type="entry name" value="Ala_racemase"/>
    <property type="match status" value="1"/>
</dbReference>
<feature type="binding site" evidence="13 15">
    <location>
        <position position="314"/>
    </location>
    <ligand>
        <name>substrate</name>
    </ligand>
</feature>
<evidence type="ECO:0000256" key="11">
    <source>
        <dbReference type="ARBA" id="ARBA00060905"/>
    </source>
</evidence>
<evidence type="ECO:0000256" key="6">
    <source>
        <dbReference type="ARBA" id="ARBA00022898"/>
    </source>
</evidence>
<dbReference type="PRINTS" id="PR00992">
    <property type="entry name" value="ALARACEMASE"/>
</dbReference>
<dbReference type="GO" id="GO:0008784">
    <property type="term" value="F:alanine racemase activity"/>
    <property type="evidence" value="ECO:0007669"/>
    <property type="project" value="UniProtKB-UniRule"/>
</dbReference>
<evidence type="ECO:0000313" key="18">
    <source>
        <dbReference type="Proteomes" id="UP000015961"/>
    </source>
</evidence>
<dbReference type="SUPFAM" id="SSF50621">
    <property type="entry name" value="Alanine racemase C-terminal domain-like"/>
    <property type="match status" value="1"/>
</dbReference>
<keyword evidence="9 13" id="KW-0413">Isomerase</keyword>
<reference evidence="17 18" key="1">
    <citation type="submission" date="2013-03" db="EMBL/GenBank/DDBJ databases">
        <title>The Genome Sequence of Enterococcus sulfureus ATCC_49903 (PacBio/Illumina hybrid assembly).</title>
        <authorList>
            <consortium name="The Broad Institute Genomics Platform"/>
            <consortium name="The Broad Institute Genome Sequencing Center for Infectious Disease"/>
            <person name="Earl A."/>
            <person name="Russ C."/>
            <person name="Gilmore M."/>
            <person name="Surin D."/>
            <person name="Walker B."/>
            <person name="Young S."/>
            <person name="Zeng Q."/>
            <person name="Gargeya S."/>
            <person name="Fitzgerald M."/>
            <person name="Haas B."/>
            <person name="Abouelleil A."/>
            <person name="Allen A.W."/>
            <person name="Alvarado L."/>
            <person name="Arachchi H.M."/>
            <person name="Berlin A.M."/>
            <person name="Chapman S.B."/>
            <person name="Gainer-Dewar J."/>
            <person name="Goldberg J."/>
            <person name="Griggs A."/>
            <person name="Gujja S."/>
            <person name="Hansen M."/>
            <person name="Howarth C."/>
            <person name="Imamovic A."/>
            <person name="Ireland A."/>
            <person name="Larimer J."/>
            <person name="McCowan C."/>
            <person name="Murphy C."/>
            <person name="Pearson M."/>
            <person name="Poon T.W."/>
            <person name="Priest M."/>
            <person name="Roberts A."/>
            <person name="Saif S."/>
            <person name="Shea T."/>
            <person name="Sisk P."/>
            <person name="Sykes S."/>
            <person name="Wortman J."/>
            <person name="Nusbaum C."/>
            <person name="Birren B."/>
        </authorList>
    </citation>
    <scope>NUCLEOTIDE SEQUENCE [LARGE SCALE GENOMIC DNA]</scope>
    <source>
        <strain evidence="17 18">ATCC 49903</strain>
    </source>
</reference>
<dbReference type="Proteomes" id="UP000015961">
    <property type="component" value="Unassembled WGS sequence"/>
</dbReference>
<evidence type="ECO:0000256" key="1">
    <source>
        <dbReference type="ARBA" id="ARBA00000316"/>
    </source>
</evidence>
<comment type="cofactor">
    <cofactor evidence="2 13 14">
        <name>pyridoxal 5'-phosphate</name>
        <dbReference type="ChEBI" id="CHEBI:597326"/>
    </cofactor>
</comment>
<keyword evidence="8" id="KW-0472">Membrane</keyword>
<dbReference type="FunFam" id="3.20.20.10:FF:000002">
    <property type="entry name" value="Alanine racemase"/>
    <property type="match status" value="1"/>
</dbReference>
<dbReference type="GO" id="GO:0030632">
    <property type="term" value="P:D-alanine biosynthetic process"/>
    <property type="evidence" value="ECO:0007669"/>
    <property type="project" value="UniProtKB-UniRule"/>
</dbReference>
<dbReference type="InterPro" id="IPR009006">
    <property type="entry name" value="Ala_racemase/Decarboxylase_C"/>
</dbReference>
<comment type="catalytic activity">
    <reaction evidence="1 13">
        <text>L-alanine = D-alanine</text>
        <dbReference type="Rhea" id="RHEA:20249"/>
        <dbReference type="ChEBI" id="CHEBI:57416"/>
        <dbReference type="ChEBI" id="CHEBI:57972"/>
        <dbReference type="EC" id="5.1.1.1"/>
    </reaction>
</comment>
<dbReference type="PROSITE" id="PS00395">
    <property type="entry name" value="ALANINE_RACEMASE"/>
    <property type="match status" value="1"/>
</dbReference>
<dbReference type="InterPro" id="IPR000821">
    <property type="entry name" value="Ala_racemase"/>
</dbReference>
<dbReference type="UniPathway" id="UPA00042">
    <property type="reaction ID" value="UER00497"/>
</dbReference>
<name>S0PG06_9ENTE</name>